<dbReference type="PANTHER" id="PTHR30304">
    <property type="entry name" value="D-TAGATOSE-1,6-BISPHOSPHATE ALDOLASE"/>
    <property type="match status" value="1"/>
</dbReference>
<protein>
    <submittedName>
        <fullName evidence="4">Tagatose 1,6-diphosphate aldolase GatY/KbaY</fullName>
    </submittedName>
</protein>
<dbReference type="InterPro" id="IPR050246">
    <property type="entry name" value="Class_II_FBP_aldolase"/>
</dbReference>
<proteinExistence type="predicted"/>
<dbReference type="GO" id="GO:0008270">
    <property type="term" value="F:zinc ion binding"/>
    <property type="evidence" value="ECO:0007669"/>
    <property type="project" value="InterPro"/>
</dbReference>
<dbReference type="AlphaFoldDB" id="A0A4R1RY54"/>
<feature type="binding site" evidence="2">
    <location>
        <begin position="230"/>
        <end position="233"/>
    </location>
    <ligand>
        <name>dihydroxyacetone phosphate</name>
        <dbReference type="ChEBI" id="CHEBI:57642"/>
    </ligand>
</feature>
<dbReference type="Gene3D" id="3.20.20.70">
    <property type="entry name" value="Aldolase class I"/>
    <property type="match status" value="1"/>
</dbReference>
<dbReference type="EMBL" id="SLUN01000007">
    <property type="protein sequence ID" value="TCL71636.1"/>
    <property type="molecule type" value="Genomic_DNA"/>
</dbReference>
<evidence type="ECO:0000256" key="3">
    <source>
        <dbReference type="PIRSR" id="PIRSR001359-3"/>
    </source>
</evidence>
<feature type="binding site" evidence="3">
    <location>
        <position position="104"/>
    </location>
    <ligand>
        <name>Zn(2+)</name>
        <dbReference type="ChEBI" id="CHEBI:29105"/>
        <label>2</label>
    </ligand>
</feature>
<name>A0A4R1RY54_HYDET</name>
<dbReference type="OrthoDB" id="9803995at2"/>
<dbReference type="CDD" id="cd00947">
    <property type="entry name" value="TBP_aldolase_IIB"/>
    <property type="match status" value="1"/>
</dbReference>
<dbReference type="InterPro" id="IPR000771">
    <property type="entry name" value="FBA_II"/>
</dbReference>
<keyword evidence="3" id="KW-0479">Metal-binding</keyword>
<evidence type="ECO:0000256" key="1">
    <source>
        <dbReference type="PIRSR" id="PIRSR001359-1"/>
    </source>
</evidence>
<dbReference type="PANTHER" id="PTHR30304:SF0">
    <property type="entry name" value="D-TAGATOSE-1,6-BISPHOSPHATE ALDOLASE SUBUNIT GATY-RELATED"/>
    <property type="match status" value="1"/>
</dbReference>
<feature type="binding site" evidence="3">
    <location>
        <position position="83"/>
    </location>
    <ligand>
        <name>Zn(2+)</name>
        <dbReference type="ChEBI" id="CHEBI:29105"/>
        <label>1</label>
        <note>catalytic</note>
    </ligand>
</feature>
<feature type="binding site" evidence="3">
    <location>
        <position position="180"/>
    </location>
    <ligand>
        <name>Zn(2+)</name>
        <dbReference type="ChEBI" id="CHEBI:29105"/>
        <label>1</label>
        <note>catalytic</note>
    </ligand>
</feature>
<dbReference type="InterPro" id="IPR013785">
    <property type="entry name" value="Aldolase_TIM"/>
</dbReference>
<dbReference type="GO" id="GO:0005975">
    <property type="term" value="P:carbohydrate metabolic process"/>
    <property type="evidence" value="ECO:0007669"/>
    <property type="project" value="InterPro"/>
</dbReference>
<dbReference type="GO" id="GO:0016832">
    <property type="term" value="F:aldehyde-lyase activity"/>
    <property type="evidence" value="ECO:0007669"/>
    <property type="project" value="InterPro"/>
</dbReference>
<dbReference type="SUPFAM" id="SSF51569">
    <property type="entry name" value="Aldolase"/>
    <property type="match status" value="1"/>
</dbReference>
<gene>
    <name evidence="4" type="ORF">EDC14_100799</name>
</gene>
<dbReference type="NCBIfam" id="TIGR00167">
    <property type="entry name" value="cbbA"/>
    <property type="match status" value="1"/>
</dbReference>
<sequence length="283" mass="30166">MSFVTSQQMLEDARNGQYAVPAFNIENMEMVQAVLQTAAELRSPVMLQTTPSTVKYAGVEMLQAMVRAAAELCPVPVALHLDHGESSDLAVQALRAGYTSVMIDGSKLPLAENIAITQKVVGIARAVRIPVEAELGKVGGKEDGLEVSAKEAAYTDPEEARQFVGATGVNSLAVAIGTAHGFYKGEPKLDFERLARIRAIVDVILVLHGASGVPDEAVRRCIALGVSKVNFATELRAALTRGVREALTDPGIIDPKVFMKAGKQCVQETVRQKILVCGSAQRA</sequence>
<feature type="binding site" evidence="2">
    <location>
        <position position="181"/>
    </location>
    <ligand>
        <name>dihydroxyacetone phosphate</name>
        <dbReference type="ChEBI" id="CHEBI:57642"/>
    </ligand>
</feature>
<evidence type="ECO:0000313" key="4">
    <source>
        <dbReference type="EMBL" id="TCL71636.1"/>
    </source>
</evidence>
<dbReference type="NCBIfam" id="NF009374">
    <property type="entry name" value="PRK12737.1"/>
    <property type="match status" value="1"/>
</dbReference>
<dbReference type="PIRSF" id="PIRSF001359">
    <property type="entry name" value="F_bP_aldolase_II"/>
    <property type="match status" value="1"/>
</dbReference>
<evidence type="ECO:0000256" key="2">
    <source>
        <dbReference type="PIRSR" id="PIRSR001359-2"/>
    </source>
</evidence>
<accession>A0A4R1RY54</accession>
<comment type="cofactor">
    <cofactor evidence="3">
        <name>Zn(2+)</name>
        <dbReference type="ChEBI" id="CHEBI:29105"/>
    </cofactor>
    <text evidence="3">Binds 2 Zn(2+) ions per subunit. One is catalytic and the other provides a structural contribution.</text>
</comment>
<keyword evidence="5" id="KW-1185">Reference proteome</keyword>
<dbReference type="Proteomes" id="UP000295008">
    <property type="component" value="Unassembled WGS sequence"/>
</dbReference>
<keyword evidence="3" id="KW-0862">Zinc</keyword>
<dbReference type="RefSeq" id="WP_132013773.1">
    <property type="nucleotide sequence ID" value="NZ_SLUN01000007.1"/>
</dbReference>
<comment type="caution">
    <text evidence="4">The sequence shown here is derived from an EMBL/GenBank/DDBJ whole genome shotgun (WGS) entry which is preliminary data.</text>
</comment>
<dbReference type="Pfam" id="PF01116">
    <property type="entry name" value="F_bP_aldolase"/>
    <property type="match status" value="1"/>
</dbReference>
<feature type="active site" description="Proton donor" evidence="1">
    <location>
        <position position="82"/>
    </location>
</feature>
<evidence type="ECO:0000313" key="5">
    <source>
        <dbReference type="Proteomes" id="UP000295008"/>
    </source>
</evidence>
<feature type="binding site" evidence="3">
    <location>
        <position position="134"/>
    </location>
    <ligand>
        <name>Zn(2+)</name>
        <dbReference type="ChEBI" id="CHEBI:29105"/>
        <label>2</label>
    </ligand>
</feature>
<reference evidence="4 5" key="1">
    <citation type="submission" date="2019-03" db="EMBL/GenBank/DDBJ databases">
        <title>Genomic Encyclopedia of Type Strains, Phase IV (KMG-IV): sequencing the most valuable type-strain genomes for metagenomic binning, comparative biology and taxonomic classification.</title>
        <authorList>
            <person name="Goeker M."/>
        </authorList>
    </citation>
    <scope>NUCLEOTIDE SEQUENCE [LARGE SCALE GENOMIC DNA]</scope>
    <source>
        <strain evidence="4 5">LX-B</strain>
    </source>
</reference>
<organism evidence="4 5">
    <name type="scientific">Hydrogenispora ethanolica</name>
    <dbReference type="NCBI Taxonomy" id="1082276"/>
    <lineage>
        <taxon>Bacteria</taxon>
        <taxon>Bacillati</taxon>
        <taxon>Bacillota</taxon>
        <taxon>Hydrogenispora</taxon>
    </lineage>
</organism>
<dbReference type="PROSITE" id="PS00806">
    <property type="entry name" value="ALDOLASE_CLASS_II_2"/>
    <property type="match status" value="1"/>
</dbReference>
<feature type="binding site" evidence="3">
    <location>
        <position position="208"/>
    </location>
    <ligand>
        <name>Zn(2+)</name>
        <dbReference type="ChEBI" id="CHEBI:29105"/>
        <label>1</label>
        <note>catalytic</note>
    </ligand>
</feature>
<feature type="binding site" evidence="2">
    <location>
        <begin position="209"/>
        <end position="211"/>
    </location>
    <ligand>
        <name>dihydroxyacetone phosphate</name>
        <dbReference type="ChEBI" id="CHEBI:57642"/>
    </ligand>
</feature>